<dbReference type="Proteomes" id="UP000424080">
    <property type="component" value="Segment"/>
</dbReference>
<proteinExistence type="predicted"/>
<protein>
    <submittedName>
        <fullName evidence="1">Uncharacterized protein</fullName>
    </submittedName>
</protein>
<evidence type="ECO:0000313" key="2">
    <source>
        <dbReference type="Proteomes" id="UP000424080"/>
    </source>
</evidence>
<dbReference type="EMBL" id="AP019525">
    <property type="protein sequence ID" value="BBI90878.1"/>
    <property type="molecule type" value="Genomic_DNA"/>
</dbReference>
<sequence>MKNKSNYPIKERNEALLNMFTSNGFNAQLVGDINQPAIVIDGKYAIAGYVHNKVYNFCDKPFGGTEIHSVTLSENPNISRTKILELIQKSEVRKLYKIKVNFGNQSLWYANHRNDHIYFSPTDTRYFFSHQNALNALNMLRVNGYINSTIESPIV</sequence>
<organism evidence="1 2">
    <name type="scientific">Tenacibaculum phage PTm5</name>
    <dbReference type="NCBI Taxonomy" id="2547426"/>
    <lineage>
        <taxon>Viruses</taxon>
        <taxon>Duplodnaviria</taxon>
        <taxon>Heunggongvirae</taxon>
        <taxon>Uroviricota</taxon>
        <taxon>Caudoviricetes</taxon>
        <taxon>Shirahamavirus</taxon>
        <taxon>Shirahamavirus PTm1</taxon>
    </lineage>
</organism>
<evidence type="ECO:0000313" key="1">
    <source>
        <dbReference type="EMBL" id="BBI90878.1"/>
    </source>
</evidence>
<reference evidence="1 2" key="1">
    <citation type="journal article" date="2019" name="Arch. Virol.">
        <title>A novel jumbo Tenacibaculum maritimum lytic phage with head-fiber-like appendages.</title>
        <authorList>
            <person name="Kawato Y."/>
            <person name="Istiqomah I."/>
            <person name="Gaafar A.Y."/>
            <person name="Hanaoka M."/>
            <person name="Ishimaru K."/>
            <person name="Yasuike M."/>
            <person name="Nishiki I."/>
            <person name="Nakamura Y."/>
            <person name="Fujiwara A."/>
            <person name="Nakai T."/>
        </authorList>
    </citation>
    <scope>NUCLEOTIDE SEQUENCE [LARGE SCALE GENOMIC DNA]</scope>
    <source>
        <strain evidence="1 2">PTm5</strain>
    </source>
</reference>
<accession>A0A5S9ER17</accession>
<name>A0A5S9ER17_9CAUD</name>